<dbReference type="InterPro" id="IPR014914">
    <property type="entry name" value="RES_dom"/>
</dbReference>
<proteinExistence type="predicted"/>
<evidence type="ECO:0000313" key="3">
    <source>
        <dbReference type="Proteomes" id="UP001163336"/>
    </source>
</evidence>
<organism evidence="2 3">
    <name type="scientific">Massilia varians</name>
    <dbReference type="NCBI Taxonomy" id="457921"/>
    <lineage>
        <taxon>Bacteria</taxon>
        <taxon>Pseudomonadati</taxon>
        <taxon>Pseudomonadota</taxon>
        <taxon>Betaproteobacteria</taxon>
        <taxon>Burkholderiales</taxon>
        <taxon>Oxalobacteraceae</taxon>
        <taxon>Telluria group</taxon>
        <taxon>Massilia</taxon>
    </lineage>
</organism>
<dbReference type="Proteomes" id="UP001163336">
    <property type="component" value="Chromosome"/>
</dbReference>
<dbReference type="EMBL" id="AP026966">
    <property type="protein sequence ID" value="BDT58362.1"/>
    <property type="molecule type" value="Genomic_DNA"/>
</dbReference>
<gene>
    <name evidence="2" type="ORF">MasN3_18560</name>
</gene>
<feature type="domain" description="RES" evidence="1">
    <location>
        <begin position="19"/>
        <end position="145"/>
    </location>
</feature>
<dbReference type="RefSeq" id="WP_281913746.1">
    <property type="nucleotide sequence ID" value="NZ_AP026966.1"/>
</dbReference>
<evidence type="ECO:0000313" key="2">
    <source>
        <dbReference type="EMBL" id="BDT58362.1"/>
    </source>
</evidence>
<dbReference type="Pfam" id="PF08808">
    <property type="entry name" value="RES"/>
    <property type="match status" value="1"/>
</dbReference>
<reference evidence="2" key="1">
    <citation type="submission" date="2022-11" db="EMBL/GenBank/DDBJ databases">
        <title>Isolation and characterization of PLA-degrading bacterium Massilia sp. from Antarctic soil.</title>
        <authorList>
            <person name="Sato K."/>
            <person name="Gomez-Fuentes C."/>
            <person name="Ahmad S.A."/>
            <person name="Zulkharnain A."/>
        </authorList>
    </citation>
    <scope>NUCLEOTIDE SEQUENCE</scope>
    <source>
        <strain evidence="2">N-3</strain>
    </source>
</reference>
<dbReference type="SMART" id="SM00953">
    <property type="entry name" value="RES"/>
    <property type="match status" value="1"/>
</dbReference>
<keyword evidence="3" id="KW-1185">Reference proteome</keyword>
<accession>A0ABM8C588</accession>
<protein>
    <recommendedName>
        <fullName evidence="1">RES domain-containing protein</fullName>
    </recommendedName>
</protein>
<name>A0ABM8C588_9BURK</name>
<evidence type="ECO:0000259" key="1">
    <source>
        <dbReference type="SMART" id="SM00953"/>
    </source>
</evidence>
<sequence>MNRAVWRIAAVTPHYTADDLSGTGAKLTGGRWNSIGNPVVYSSESIALALHETVVHLRAAGLPLNRYLVRIDVPDELWKARVILADPPVDWDALPHGMPSVHAGDAWLMGGASALMAVPSIIVPEEFNVLINPQHPDARRLKASMLRLWRYDQRLF</sequence>